<sequence>MNAPAHTIIADADREDWFKDAIIYQCHVKAYQDSNSDGIGDFAGLMQRLDHIQSLGATAVWILPFYPSPLRDDGYDIAEYKAVNPQYGTLEDFDAFVAEAHRRGLKVITELVINHTSDQHEWFQRARHAPKGSPERDFYVWSDDPSKWMDKTRVIFNDTHDSNWTWDPVAGQFYWHRFFDHQPDLNFDNPKVLEAVIDVMHFWLDKGVDGLRLDAIPYLVERDGTNNENLPETHEVLKAIRRDLDAHYTGRMLLAEANQWPEDTRPYFGEGDECHMGFHFPLMPRMYMAVAQEDRHAITDIIRQTPEIPEDCQWGIFLRNHDELTLEMVTDRERDYLWETYASDKRARINMGIRRRLAPLMGNDRRKIELLNSMLLSMPGTPIMYYGDEIGMGDNYYLGDRDGVRTPMQWSADRNAGFSRADPQRLYLPTIQDPVHGYEAVNVEAQAASSSSLLNWMRRMVTVRKKHDVFGRGEIDLLYPANRKVLAYIRRAKEAEPGSEGDEAVLCVANLSRAPQAVEIDLSRYQGRVPVELVGQSPFPPVGELPYMLTLPAYGFFWFKLATEEEAPDWHMPATPVLPDFVTMTTRDGTLSTALSGREGKQFLSGSLPRYIELQRWFAGKGRGVSSVDLRQMGELGEGKHMLAVADVETGGATQSYFLPLSAVWDEGALSLSPRLPATLAKLRRTNQVGALMDGASDEEMARALLGAMRDGAEIAGPGGKLVFAGQNLPDDETAGEPRLLGAEQSNASVAFSDQLVLKLYRRVREGVQPDIEVARFLTEETDFEGTPKLLGTIAWTADDGTETILAAASEYVPNQGDAWSFVTEGLDREMEAREVGRAGDDRILALGAVDLGTLLGQRTAEMHLALASGDGAFGTEPLDAEGLAALVRETRDEVARTLDALDPAALEGEAVGLAERVKARQVDILARIARLGAMTPSGAACRVHGDYHLGQVLVAQNDLAIIDFEGEPSRSLAERQAKSSPLRDVAGMLRSFDYALWTALDRRIEGGADPERALAQVADWRARTAGAFLQGWRDTMGDAPVRPADRAFEDALLDLHVLRKAAYEVDYERNFRPAWIDVPLKGILHVMEDET</sequence>
<dbReference type="SUPFAM" id="SSF56112">
    <property type="entry name" value="Protein kinase-like (PK-like)"/>
    <property type="match status" value="1"/>
</dbReference>
<dbReference type="InterPro" id="IPR017853">
    <property type="entry name" value="GH"/>
</dbReference>
<evidence type="ECO:0000256" key="7">
    <source>
        <dbReference type="ARBA" id="ARBA00022679"/>
    </source>
</evidence>
<evidence type="ECO:0000313" key="17">
    <source>
        <dbReference type="EMBL" id="WGH77160.1"/>
    </source>
</evidence>
<dbReference type="Proteomes" id="UP001243420">
    <property type="component" value="Chromosome"/>
</dbReference>
<evidence type="ECO:0000313" key="18">
    <source>
        <dbReference type="Proteomes" id="UP001243420"/>
    </source>
</evidence>
<evidence type="ECO:0000256" key="1">
    <source>
        <dbReference type="ARBA" id="ARBA00001595"/>
    </source>
</evidence>
<dbReference type="InterPro" id="IPR040999">
    <property type="entry name" value="Mak_N_cap"/>
</dbReference>
<gene>
    <name evidence="17" type="primary">treS</name>
    <name evidence="17" type="ORF">P8627_08810</name>
</gene>
<evidence type="ECO:0000256" key="8">
    <source>
        <dbReference type="ARBA" id="ARBA00022723"/>
    </source>
</evidence>
<dbReference type="InterPro" id="IPR032091">
    <property type="entry name" value="Malt_amylase-like_C"/>
</dbReference>
<dbReference type="InterPro" id="IPR002575">
    <property type="entry name" value="Aminoglycoside_PTrfase"/>
</dbReference>
<dbReference type="EC" id="2.7.1.175" evidence="4"/>
<comment type="catalytic activity">
    <reaction evidence="1">
        <text>D-maltose = alpha,alpha-trehalose</text>
        <dbReference type="Rhea" id="RHEA:15145"/>
        <dbReference type="ChEBI" id="CHEBI:16551"/>
        <dbReference type="ChEBI" id="CHEBI:17306"/>
        <dbReference type="EC" id="5.4.99.16"/>
    </reaction>
</comment>
<proteinExistence type="inferred from homology"/>
<evidence type="ECO:0000256" key="3">
    <source>
        <dbReference type="ARBA" id="ARBA00006219"/>
    </source>
</evidence>
<evidence type="ECO:0000256" key="4">
    <source>
        <dbReference type="ARBA" id="ARBA00011962"/>
    </source>
</evidence>
<dbReference type="Gene3D" id="2.60.40.1180">
    <property type="entry name" value="Golgi alpha-mannosidase II"/>
    <property type="match status" value="1"/>
</dbReference>
<comment type="catalytic activity">
    <reaction evidence="15">
        <text>D-maltose + ATP = alpha-maltose 1-phosphate + ADP + H(+)</text>
        <dbReference type="Rhea" id="RHEA:31915"/>
        <dbReference type="ChEBI" id="CHEBI:15378"/>
        <dbReference type="ChEBI" id="CHEBI:17306"/>
        <dbReference type="ChEBI" id="CHEBI:30616"/>
        <dbReference type="ChEBI" id="CHEBI:63576"/>
        <dbReference type="ChEBI" id="CHEBI:456216"/>
        <dbReference type="EC" id="2.7.1.175"/>
    </reaction>
</comment>
<dbReference type="InterPro" id="IPR012811">
    <property type="entry name" value="TreS_maltokin_C_dom"/>
</dbReference>
<organism evidence="17 18">
    <name type="scientific">Jannaschia ovalis</name>
    <dbReference type="NCBI Taxonomy" id="3038773"/>
    <lineage>
        <taxon>Bacteria</taxon>
        <taxon>Pseudomonadati</taxon>
        <taxon>Pseudomonadota</taxon>
        <taxon>Alphaproteobacteria</taxon>
        <taxon>Rhodobacterales</taxon>
        <taxon>Roseobacteraceae</taxon>
        <taxon>Jannaschia</taxon>
    </lineage>
</organism>
<dbReference type="PANTHER" id="PTHR10357">
    <property type="entry name" value="ALPHA-AMYLASE FAMILY MEMBER"/>
    <property type="match status" value="1"/>
</dbReference>
<dbReference type="EMBL" id="CP122537">
    <property type="protein sequence ID" value="WGH77160.1"/>
    <property type="molecule type" value="Genomic_DNA"/>
</dbReference>
<evidence type="ECO:0000256" key="15">
    <source>
        <dbReference type="ARBA" id="ARBA00049067"/>
    </source>
</evidence>
<dbReference type="InterPro" id="IPR006047">
    <property type="entry name" value="GH13_cat_dom"/>
</dbReference>
<keyword evidence="7" id="KW-0808">Transferase</keyword>
<dbReference type="GO" id="GO:0047471">
    <property type="term" value="F:maltose alpha-D-glucosyltransferase activity"/>
    <property type="evidence" value="ECO:0007669"/>
    <property type="project" value="UniProtKB-EC"/>
</dbReference>
<evidence type="ECO:0000256" key="11">
    <source>
        <dbReference type="ARBA" id="ARBA00022840"/>
    </source>
</evidence>
<keyword evidence="8" id="KW-0479">Metal-binding</keyword>
<keyword evidence="11" id="KW-0067">ATP-binding</keyword>
<dbReference type="Gene3D" id="3.90.400.10">
    <property type="entry name" value="Oligo-1,6-glucosidase, Domain 2"/>
    <property type="match status" value="1"/>
</dbReference>
<accession>A0ABY8LA74</accession>
<keyword evidence="12 17" id="KW-0413">Isomerase</keyword>
<comment type="similarity">
    <text evidence="2">Belongs to the glycosyl hydrolase 13 family. TreS subfamily.</text>
</comment>
<dbReference type="InterPro" id="IPR012810">
    <property type="entry name" value="TreS/a-amylase_N"/>
</dbReference>
<dbReference type="Pfam" id="PF01636">
    <property type="entry name" value="APH"/>
    <property type="match status" value="1"/>
</dbReference>
<dbReference type="NCBIfam" id="TIGR02457">
    <property type="entry name" value="TreS_Cterm"/>
    <property type="match status" value="1"/>
</dbReference>
<evidence type="ECO:0000256" key="13">
    <source>
        <dbReference type="ARBA" id="ARBA00031251"/>
    </source>
</evidence>
<evidence type="ECO:0000256" key="14">
    <source>
        <dbReference type="ARBA" id="ARBA00031378"/>
    </source>
</evidence>
<name>A0ABY8LA74_9RHOB</name>
<dbReference type="Gene3D" id="3.20.20.80">
    <property type="entry name" value="Glycosidases"/>
    <property type="match status" value="1"/>
</dbReference>
<dbReference type="SUPFAM" id="SSF51445">
    <property type="entry name" value="(Trans)glycosidases"/>
    <property type="match status" value="1"/>
</dbReference>
<dbReference type="InterPro" id="IPR045857">
    <property type="entry name" value="O16G_dom_2"/>
</dbReference>
<evidence type="ECO:0000256" key="2">
    <source>
        <dbReference type="ARBA" id="ARBA00005496"/>
    </source>
</evidence>
<keyword evidence="18" id="KW-1185">Reference proteome</keyword>
<dbReference type="PANTHER" id="PTHR10357:SF219">
    <property type="entry name" value="MALTOSE ALPHA-D-GLUCOSYLTRANSFERASE"/>
    <property type="match status" value="1"/>
</dbReference>
<dbReference type="InterPro" id="IPR013780">
    <property type="entry name" value="Glyco_hydro_b"/>
</dbReference>
<evidence type="ECO:0000256" key="9">
    <source>
        <dbReference type="ARBA" id="ARBA00022741"/>
    </source>
</evidence>
<dbReference type="SUPFAM" id="SSF51011">
    <property type="entry name" value="Glycosyl hydrolase domain"/>
    <property type="match status" value="1"/>
</dbReference>
<dbReference type="Pfam" id="PF00128">
    <property type="entry name" value="Alpha-amylase"/>
    <property type="match status" value="2"/>
</dbReference>
<feature type="domain" description="Glycosyl hydrolase family 13 catalytic" evidence="16">
    <location>
        <begin position="25"/>
        <end position="425"/>
    </location>
</feature>
<reference evidence="17 18" key="1">
    <citation type="submission" date="2023-04" db="EMBL/GenBank/DDBJ databases">
        <title>Jannaschia ovalis sp. nov., a marine bacterium isolated from sea tidal flat.</title>
        <authorList>
            <person name="Kwon D.Y."/>
            <person name="Kim J.-J."/>
        </authorList>
    </citation>
    <scope>NUCLEOTIDE SEQUENCE [LARGE SCALE GENOMIC DNA]</scope>
    <source>
        <strain evidence="17 18">GRR-S6-38</strain>
    </source>
</reference>
<keyword evidence="10" id="KW-0106">Calcium</keyword>
<dbReference type="Gene3D" id="3.90.1200.10">
    <property type="match status" value="1"/>
</dbReference>
<dbReference type="NCBIfam" id="TIGR02456">
    <property type="entry name" value="treS_nterm"/>
    <property type="match status" value="1"/>
</dbReference>
<keyword evidence="9" id="KW-0547">Nucleotide-binding</keyword>
<dbReference type="InterPro" id="IPR011009">
    <property type="entry name" value="Kinase-like_dom_sf"/>
</dbReference>
<evidence type="ECO:0000256" key="5">
    <source>
        <dbReference type="ARBA" id="ARBA00012619"/>
    </source>
</evidence>
<dbReference type="EC" id="5.4.99.16" evidence="5"/>
<protein>
    <recommendedName>
        <fullName evidence="6">Maltokinase</fullName>
        <ecNumber evidence="4">2.7.1.175</ecNumber>
        <ecNumber evidence="5">5.4.99.16</ecNumber>
    </recommendedName>
    <alternativeName>
        <fullName evidence="14">Maltose alpha-D-glucosyltransferase</fullName>
    </alternativeName>
    <alternativeName>
        <fullName evidence="13">Maltose-1-phosphate synthase</fullName>
    </alternativeName>
</protein>
<dbReference type="RefSeq" id="WP_279963734.1">
    <property type="nucleotide sequence ID" value="NZ_CP122537.1"/>
</dbReference>
<dbReference type="Pfam" id="PF18085">
    <property type="entry name" value="Mak_N_cap"/>
    <property type="match status" value="1"/>
</dbReference>
<dbReference type="CDD" id="cd11334">
    <property type="entry name" value="AmyAc_TreS"/>
    <property type="match status" value="1"/>
</dbReference>
<dbReference type="Pfam" id="PF16657">
    <property type="entry name" value="Malt_amylase_C"/>
    <property type="match status" value="1"/>
</dbReference>
<evidence type="ECO:0000256" key="6">
    <source>
        <dbReference type="ARBA" id="ARBA00013882"/>
    </source>
</evidence>
<evidence type="ECO:0000256" key="10">
    <source>
        <dbReference type="ARBA" id="ARBA00022837"/>
    </source>
</evidence>
<comment type="similarity">
    <text evidence="3">Belongs to the aminoglycoside phosphotransferase family.</text>
</comment>
<evidence type="ECO:0000259" key="16">
    <source>
        <dbReference type="SMART" id="SM00642"/>
    </source>
</evidence>
<evidence type="ECO:0000256" key="12">
    <source>
        <dbReference type="ARBA" id="ARBA00023235"/>
    </source>
</evidence>
<dbReference type="SMART" id="SM00642">
    <property type="entry name" value="Aamy"/>
    <property type="match status" value="1"/>
</dbReference>